<dbReference type="Proteomes" id="UP001054945">
    <property type="component" value="Unassembled WGS sequence"/>
</dbReference>
<evidence type="ECO:0000313" key="2">
    <source>
        <dbReference type="Proteomes" id="UP001054945"/>
    </source>
</evidence>
<reference evidence="1 2" key="1">
    <citation type="submission" date="2021-06" db="EMBL/GenBank/DDBJ databases">
        <title>Caerostris extrusa draft genome.</title>
        <authorList>
            <person name="Kono N."/>
            <person name="Arakawa K."/>
        </authorList>
    </citation>
    <scope>NUCLEOTIDE SEQUENCE [LARGE SCALE GENOMIC DNA]</scope>
</reference>
<proteinExistence type="predicted"/>
<evidence type="ECO:0000313" key="1">
    <source>
        <dbReference type="EMBL" id="GIY11296.1"/>
    </source>
</evidence>
<sequence length="179" mass="20162">MPTLGAISPSLHPSAQRLHPTTANFQTEWKLTETPHSTLQKNEPEVHPERVFCLFFTTNLFPTSEVKAGVARQLTGAEGVVWADLHVATDAVPPLPHPGYENDVWRKANRERMNPLTISMNRYFPLIIKIEGCKEAGPIHDPSMTRCAPIHFLFRCFPPFSRISNLTAEDQKMGTSAWM</sequence>
<comment type="caution">
    <text evidence="1">The sequence shown here is derived from an EMBL/GenBank/DDBJ whole genome shotgun (WGS) entry which is preliminary data.</text>
</comment>
<organism evidence="1 2">
    <name type="scientific">Caerostris extrusa</name>
    <name type="common">Bark spider</name>
    <name type="synonym">Caerostris bankana</name>
    <dbReference type="NCBI Taxonomy" id="172846"/>
    <lineage>
        <taxon>Eukaryota</taxon>
        <taxon>Metazoa</taxon>
        <taxon>Ecdysozoa</taxon>
        <taxon>Arthropoda</taxon>
        <taxon>Chelicerata</taxon>
        <taxon>Arachnida</taxon>
        <taxon>Araneae</taxon>
        <taxon>Araneomorphae</taxon>
        <taxon>Entelegynae</taxon>
        <taxon>Araneoidea</taxon>
        <taxon>Araneidae</taxon>
        <taxon>Caerostris</taxon>
    </lineage>
</organism>
<dbReference type="AlphaFoldDB" id="A0AAV4QQV6"/>
<gene>
    <name evidence="1" type="ORF">CEXT_162691</name>
</gene>
<protein>
    <submittedName>
        <fullName evidence="1">Uncharacterized protein</fullName>
    </submittedName>
</protein>
<keyword evidence="2" id="KW-1185">Reference proteome</keyword>
<accession>A0AAV4QQV6</accession>
<name>A0AAV4QQV6_CAEEX</name>
<dbReference type="EMBL" id="BPLR01006630">
    <property type="protein sequence ID" value="GIY11296.1"/>
    <property type="molecule type" value="Genomic_DNA"/>
</dbReference>